<protein>
    <submittedName>
        <fullName evidence="3">NACHT domain-containing protein</fullName>
    </submittedName>
</protein>
<feature type="domain" description="NACHT" evidence="2">
    <location>
        <begin position="71"/>
        <end position="195"/>
    </location>
</feature>
<dbReference type="PANTHER" id="PTHR46844:SF1">
    <property type="entry name" value="SLR5058 PROTEIN"/>
    <property type="match status" value="1"/>
</dbReference>
<dbReference type="PROSITE" id="PS50837">
    <property type="entry name" value="NACHT"/>
    <property type="match status" value="1"/>
</dbReference>
<dbReference type="InterPro" id="IPR027417">
    <property type="entry name" value="P-loop_NTPase"/>
</dbReference>
<dbReference type="Proteomes" id="UP001610818">
    <property type="component" value="Unassembled WGS sequence"/>
</dbReference>
<evidence type="ECO:0000313" key="3">
    <source>
        <dbReference type="EMBL" id="MFH8544846.1"/>
    </source>
</evidence>
<feature type="region of interest" description="Disordered" evidence="1">
    <location>
        <begin position="527"/>
        <end position="551"/>
    </location>
</feature>
<dbReference type="Gene3D" id="3.40.50.300">
    <property type="entry name" value="P-loop containing nucleotide triphosphate hydrolases"/>
    <property type="match status" value="1"/>
</dbReference>
<dbReference type="RefSeq" id="WP_397709061.1">
    <property type="nucleotide sequence ID" value="NZ_JBIRGN010000001.1"/>
</dbReference>
<keyword evidence="4" id="KW-1185">Reference proteome</keyword>
<dbReference type="Pfam" id="PF05729">
    <property type="entry name" value="NACHT"/>
    <property type="match status" value="1"/>
</dbReference>
<evidence type="ECO:0000313" key="4">
    <source>
        <dbReference type="Proteomes" id="UP001610818"/>
    </source>
</evidence>
<dbReference type="InterPro" id="IPR007111">
    <property type="entry name" value="NACHT_NTPase"/>
</dbReference>
<evidence type="ECO:0000259" key="2">
    <source>
        <dbReference type="PROSITE" id="PS50837"/>
    </source>
</evidence>
<comment type="caution">
    <text evidence="3">The sequence shown here is derived from an EMBL/GenBank/DDBJ whole genome shotgun (WGS) entry which is preliminary data.</text>
</comment>
<name>A0ABW7QN92_9ACTN</name>
<accession>A0ABW7QN92</accession>
<reference evidence="3 4" key="1">
    <citation type="submission" date="2024-10" db="EMBL/GenBank/DDBJ databases">
        <title>The Natural Products Discovery Center: Release of the First 8490 Sequenced Strains for Exploring Actinobacteria Biosynthetic Diversity.</title>
        <authorList>
            <person name="Kalkreuter E."/>
            <person name="Kautsar S.A."/>
            <person name="Yang D."/>
            <person name="Bader C.D."/>
            <person name="Teijaro C.N."/>
            <person name="Fluegel L."/>
            <person name="Davis C.M."/>
            <person name="Simpson J.R."/>
            <person name="Lauterbach L."/>
            <person name="Steele A.D."/>
            <person name="Gui C."/>
            <person name="Meng S."/>
            <person name="Li G."/>
            <person name="Viehrig K."/>
            <person name="Ye F."/>
            <person name="Su P."/>
            <person name="Kiefer A.F."/>
            <person name="Nichols A."/>
            <person name="Cepeda A.J."/>
            <person name="Yan W."/>
            <person name="Fan B."/>
            <person name="Jiang Y."/>
            <person name="Adhikari A."/>
            <person name="Zheng C.-J."/>
            <person name="Schuster L."/>
            <person name="Cowan T.M."/>
            <person name="Smanski M.J."/>
            <person name="Chevrette M.G."/>
            <person name="De Carvalho L.P.S."/>
            <person name="Shen B."/>
        </authorList>
    </citation>
    <scope>NUCLEOTIDE SEQUENCE [LARGE SCALE GENOMIC DNA]</scope>
    <source>
        <strain evidence="3 4">NPDC017990</strain>
    </source>
</reference>
<evidence type="ECO:0000256" key="1">
    <source>
        <dbReference type="SAM" id="MobiDB-lite"/>
    </source>
</evidence>
<dbReference type="EMBL" id="JBIRGQ010000001">
    <property type="protein sequence ID" value="MFH8544846.1"/>
    <property type="molecule type" value="Genomic_DNA"/>
</dbReference>
<organism evidence="3 4">
    <name type="scientific">Streptomyces longisporoflavus</name>
    <dbReference type="NCBI Taxonomy" id="28044"/>
    <lineage>
        <taxon>Bacteria</taxon>
        <taxon>Bacillati</taxon>
        <taxon>Actinomycetota</taxon>
        <taxon>Actinomycetes</taxon>
        <taxon>Kitasatosporales</taxon>
        <taxon>Streptomycetaceae</taxon>
        <taxon>Streptomyces</taxon>
    </lineage>
</organism>
<dbReference type="PANTHER" id="PTHR46844">
    <property type="entry name" value="SLR5058 PROTEIN"/>
    <property type="match status" value="1"/>
</dbReference>
<gene>
    <name evidence="3" type="ORF">ACH4F9_07560</name>
</gene>
<dbReference type="SUPFAM" id="SSF52540">
    <property type="entry name" value="P-loop containing nucleoside triphosphate hydrolases"/>
    <property type="match status" value="1"/>
</dbReference>
<proteinExistence type="predicted"/>
<sequence>METVGVATQGEFVLRMRQVYVDVSLSSQALHEASGEPYLGAVPGGGAAAGLGGRRSLRSVIREAGQGTAARVLVVIGAPGSGKTTLARNTALELCERRWWRQNQLPVLIYLRDHAAELLGDEQPSLAKVAVTAPALEGKITPDWLEHRLDRGGCLILLDGLDEVADPAERGRVVAWVARQIDRHPHNTYVVTSRPHGYQSNPLPRAEVLQVRRFTPDQVKRFLQQWSYATERRARLGTDHEVQAAAARNAADLISRLRSRPALYDLAANPLLLTMTANVHRYRGQLPGSRAELYAEMCDVLLHRRTEARGLRDATGLSGPHKQHIVQHLALAMMKAQARYLPATEAVEVIRAPLRQVPGAVDPHLFLDEARKSGLLVEREHGYYEFAHLTLQEYLASAQLSTPQSDTTLLTANVDSSWWRETILLWSAGNDATDIVTACLDNRTVQALALAFDCADQAQTIDPGVRTRLDSLLSVTVSDQSSASELQRLLAGILATRSLRDTVQLSDETALCTHPVPQSLYAMFVREEQSQGRQHPPGADASSIDTPHAPAIGMQAGDAERFVTWVNTITSDVTYRLPNPDELADPAAMAIPLDNQTIWAGKDNRTLLHQPPRAAWPYTPRPPRSSTAPIQPYTTIRNDYHRLSSYPRFLLAPAESRSRILDTSAVFIAALARTDEAREGHRLTQRNLTLSLVLDLALLFCLTDIRTSSSARTSPPPFGDSSLGRLTPSAPQDRTLNLARGLADALQNGHRYNNLAPGDFTAVDQALSMSPLLQPGPRSDRQSALLAAQEVVVIHARGLVNTMLAGGSDSVGAHILYATDTLAPSQGPYADIGTFAAALHEAVTLAAGLPGHSPLGAPQLDVSAQDADSAVATTDEQDVVLAIELAFDSCAHATAPRCALMSFQILQELCERAGTLRIQPQRMETVVQAALEHFLARRSDSMPARGDWPEDPATWLADTQRLLADKPATPRQVPLLLDQAAELLTAVRDRRAPTTDLTMGAIRAALVAALSLLETSTADHETEQWLLYRTWQTLALQDHSITALHPENQVLLLARTQQ</sequence>
<feature type="region of interest" description="Disordered" evidence="1">
    <location>
        <begin position="708"/>
        <end position="728"/>
    </location>
</feature>